<sequence length="102" mass="11647">MNAAHQLSLFRRERRQMPAAIPFKEKTNLSEVLAFIGQASPLQLRAVKIALLQRRQSVSYTVNLKNCAEETWIVDSPDQMLEIVLGERRGILQISKGKETIR</sequence>
<comment type="caution">
    <text evidence="1">The sequence shown here is derived from an EMBL/GenBank/DDBJ whole genome shotgun (WGS) entry which is preliminary data.</text>
</comment>
<evidence type="ECO:0000313" key="1">
    <source>
        <dbReference type="EMBL" id="MPL77609.1"/>
    </source>
</evidence>
<organism evidence="1">
    <name type="scientific">bioreactor metagenome</name>
    <dbReference type="NCBI Taxonomy" id="1076179"/>
    <lineage>
        <taxon>unclassified sequences</taxon>
        <taxon>metagenomes</taxon>
        <taxon>ecological metagenomes</taxon>
    </lineage>
</organism>
<gene>
    <name evidence="1" type="ORF">SDC9_23466</name>
</gene>
<proteinExistence type="predicted"/>
<dbReference type="AlphaFoldDB" id="A0A644UFF8"/>
<dbReference type="EMBL" id="VSSQ01000108">
    <property type="protein sequence ID" value="MPL77609.1"/>
    <property type="molecule type" value="Genomic_DNA"/>
</dbReference>
<name>A0A644UFF8_9ZZZZ</name>
<reference evidence="1" key="1">
    <citation type="submission" date="2019-08" db="EMBL/GenBank/DDBJ databases">
        <authorList>
            <person name="Kucharzyk K."/>
            <person name="Murdoch R.W."/>
            <person name="Higgins S."/>
            <person name="Loffler F."/>
        </authorList>
    </citation>
    <scope>NUCLEOTIDE SEQUENCE</scope>
</reference>
<protein>
    <submittedName>
        <fullName evidence="1">Uncharacterized protein</fullName>
    </submittedName>
</protein>
<accession>A0A644UFF8</accession>